<proteinExistence type="predicted"/>
<comment type="caution">
    <text evidence="1">The sequence shown here is derived from an EMBL/GenBank/DDBJ whole genome shotgun (WGS) entry which is preliminary data.</text>
</comment>
<reference evidence="1 2" key="1">
    <citation type="journal article" date="2018" name="G3 (Bethesda)">
        <title>Phylogenetic and Phylogenomic Definition of Rhizopus Species.</title>
        <authorList>
            <person name="Gryganskyi A.P."/>
            <person name="Golan J."/>
            <person name="Dolatabadi S."/>
            <person name="Mondo S."/>
            <person name="Robb S."/>
            <person name="Idnurm A."/>
            <person name="Muszewska A."/>
            <person name="Steczkiewicz K."/>
            <person name="Masonjones S."/>
            <person name="Liao H.L."/>
            <person name="Gajdeczka M.T."/>
            <person name="Anike F."/>
            <person name="Vuek A."/>
            <person name="Anishchenko I.M."/>
            <person name="Voigt K."/>
            <person name="de Hoog G.S."/>
            <person name="Smith M.E."/>
            <person name="Heitman J."/>
            <person name="Vilgalys R."/>
            <person name="Stajich J.E."/>
        </authorList>
    </citation>
    <scope>NUCLEOTIDE SEQUENCE [LARGE SCALE GENOMIC DNA]</scope>
    <source>
        <strain evidence="1 2">CBS 357.93</strain>
    </source>
</reference>
<organism evidence="1 2">
    <name type="scientific">Rhizopus azygosporus</name>
    <name type="common">Rhizopus microsporus var. azygosporus</name>
    <dbReference type="NCBI Taxonomy" id="86630"/>
    <lineage>
        <taxon>Eukaryota</taxon>
        <taxon>Fungi</taxon>
        <taxon>Fungi incertae sedis</taxon>
        <taxon>Mucoromycota</taxon>
        <taxon>Mucoromycotina</taxon>
        <taxon>Mucoromycetes</taxon>
        <taxon>Mucorales</taxon>
        <taxon>Mucorineae</taxon>
        <taxon>Rhizopodaceae</taxon>
        <taxon>Rhizopus</taxon>
    </lineage>
</organism>
<dbReference type="EMBL" id="PJQL01000029">
    <property type="protein sequence ID" value="RCI01003.1"/>
    <property type="molecule type" value="Genomic_DNA"/>
</dbReference>
<accession>A0A367KFI1</accession>
<dbReference type="AlphaFoldDB" id="A0A367KFI1"/>
<gene>
    <name evidence="1" type="ORF">CU097_011652</name>
</gene>
<keyword evidence="2" id="KW-1185">Reference proteome</keyword>
<sequence length="182" mass="20332">MGKQRRVEVHVEGVEYNLPVPRGKRRAPSTATFRPNESDFHLLLTEAFRSRLASIMEAHLNQHPESDGASSRNTEEERKSVPLGAFEVLDSQHGSYCTGNTTKRLKSMLSHCTRERLDEGAESEEDEISTQSAEHQVKSIVVPLGQVIRKDLSTELRPTIMEKLSSAACKYSDFACAFSLVV</sequence>
<protein>
    <submittedName>
        <fullName evidence="1">Uncharacterized protein</fullName>
    </submittedName>
</protein>
<name>A0A367KFI1_RHIAZ</name>
<dbReference type="Proteomes" id="UP000252139">
    <property type="component" value="Unassembled WGS sequence"/>
</dbReference>
<evidence type="ECO:0000313" key="2">
    <source>
        <dbReference type="Proteomes" id="UP000252139"/>
    </source>
</evidence>
<evidence type="ECO:0000313" key="1">
    <source>
        <dbReference type="EMBL" id="RCI01003.1"/>
    </source>
</evidence>